<evidence type="ECO:0000256" key="3">
    <source>
        <dbReference type="ARBA" id="ARBA00023157"/>
    </source>
</evidence>
<dbReference type="EMBL" id="KN601632">
    <property type="protein sequence ID" value="KHJ80161.1"/>
    <property type="molecule type" value="Genomic_DNA"/>
</dbReference>
<comment type="subcellular location">
    <subcellularLocation>
        <location evidence="1">Secreted</location>
    </subcellularLocation>
</comment>
<feature type="non-terminal residue" evidence="8">
    <location>
        <position position="1"/>
    </location>
</feature>
<feature type="domain" description="NTR" evidence="7">
    <location>
        <begin position="17"/>
        <end position="133"/>
    </location>
</feature>
<dbReference type="GO" id="GO:0008191">
    <property type="term" value="F:metalloendopeptidase inhibitor activity"/>
    <property type="evidence" value="ECO:0007669"/>
    <property type="project" value="InterPro"/>
</dbReference>
<dbReference type="Pfam" id="PF00965">
    <property type="entry name" value="TIMP"/>
    <property type="match status" value="1"/>
</dbReference>
<keyword evidence="2" id="KW-0964">Secreted</keyword>
<keyword evidence="4" id="KW-0862">Zinc</keyword>
<feature type="signal peptide" evidence="6">
    <location>
        <begin position="1"/>
        <end position="16"/>
    </location>
</feature>
<keyword evidence="6" id="KW-0732">Signal</keyword>
<keyword evidence="9" id="KW-1185">Reference proteome</keyword>
<dbReference type="Gene3D" id="2.40.50.120">
    <property type="match status" value="1"/>
</dbReference>
<evidence type="ECO:0000313" key="8">
    <source>
        <dbReference type="EMBL" id="KHJ80161.1"/>
    </source>
</evidence>
<accession>A0A0B1S8G8</accession>
<evidence type="ECO:0000259" key="7">
    <source>
        <dbReference type="PROSITE" id="PS50189"/>
    </source>
</evidence>
<dbReference type="GO" id="GO:0051045">
    <property type="term" value="P:negative regulation of membrane protein ectodomain proteolysis"/>
    <property type="evidence" value="ECO:0007669"/>
    <property type="project" value="TreeGrafter"/>
</dbReference>
<protein>
    <submittedName>
        <fullName evidence="8">Tissue inhibitor of metalloproteinase</fullName>
    </submittedName>
</protein>
<dbReference type="GO" id="GO:0002020">
    <property type="term" value="F:protease binding"/>
    <property type="evidence" value="ECO:0007669"/>
    <property type="project" value="TreeGrafter"/>
</dbReference>
<dbReference type="PANTHER" id="PTHR11844:SF25">
    <property type="entry name" value="NTR DOMAIN-CONTAINING PROTEIN"/>
    <property type="match status" value="1"/>
</dbReference>
<feature type="disulfide bond" evidence="5">
    <location>
        <begin position="19"/>
        <end position="113"/>
    </location>
</feature>
<evidence type="ECO:0000256" key="6">
    <source>
        <dbReference type="SAM" id="SignalP"/>
    </source>
</evidence>
<proteinExistence type="predicted"/>
<gene>
    <name evidence="8" type="ORF">OESDEN_20170</name>
</gene>
<sequence length="133" mass="14606">MKFLILLAACIAISEACSCVQFDSRKDLFCASDYVSRVKVISLKNPNTSPEGILDVIYTVKHICIYRSSVKQLSNKITTPSQNPACGVELTIGKEYLLGGSIDKNGVVRAHLCGIVEEWSSVEDKNALKTYKC</sequence>
<feature type="chain" id="PRO_5002064384" evidence="6">
    <location>
        <begin position="17"/>
        <end position="133"/>
    </location>
</feature>
<dbReference type="PROSITE" id="PS50189">
    <property type="entry name" value="NTR"/>
    <property type="match status" value="1"/>
</dbReference>
<dbReference type="GO" id="GO:0046872">
    <property type="term" value="F:metal ion binding"/>
    <property type="evidence" value="ECO:0007669"/>
    <property type="project" value="UniProtKB-KW"/>
</dbReference>
<evidence type="ECO:0000256" key="5">
    <source>
        <dbReference type="PIRSR" id="PIRSR601820-3"/>
    </source>
</evidence>
<evidence type="ECO:0000256" key="4">
    <source>
        <dbReference type="PIRSR" id="PIRSR601820-1"/>
    </source>
</evidence>
<dbReference type="SMART" id="SM00206">
    <property type="entry name" value="NTR"/>
    <property type="match status" value="1"/>
</dbReference>
<dbReference type="Proteomes" id="UP000053660">
    <property type="component" value="Unassembled WGS sequence"/>
</dbReference>
<evidence type="ECO:0000313" key="9">
    <source>
        <dbReference type="Proteomes" id="UP000053660"/>
    </source>
</evidence>
<dbReference type="InterPro" id="IPR001134">
    <property type="entry name" value="Netrin_domain"/>
</dbReference>
<dbReference type="PANTHER" id="PTHR11844">
    <property type="entry name" value="METALLOPROTEASE INHIBITOR"/>
    <property type="match status" value="1"/>
</dbReference>
<evidence type="ECO:0000256" key="1">
    <source>
        <dbReference type="ARBA" id="ARBA00004613"/>
    </source>
</evidence>
<organism evidence="8 9">
    <name type="scientific">Oesophagostomum dentatum</name>
    <name type="common">Nodular worm</name>
    <dbReference type="NCBI Taxonomy" id="61180"/>
    <lineage>
        <taxon>Eukaryota</taxon>
        <taxon>Metazoa</taxon>
        <taxon>Ecdysozoa</taxon>
        <taxon>Nematoda</taxon>
        <taxon>Chromadorea</taxon>
        <taxon>Rhabditida</taxon>
        <taxon>Rhabditina</taxon>
        <taxon>Rhabditomorpha</taxon>
        <taxon>Strongyloidea</taxon>
        <taxon>Strongylidae</taxon>
        <taxon>Oesophagostomum</taxon>
    </lineage>
</organism>
<dbReference type="GO" id="GO:0005615">
    <property type="term" value="C:extracellular space"/>
    <property type="evidence" value="ECO:0007669"/>
    <property type="project" value="TreeGrafter"/>
</dbReference>
<feature type="disulfide bond" evidence="5">
    <location>
        <begin position="17"/>
        <end position="86"/>
    </location>
</feature>
<dbReference type="OrthoDB" id="5792739at2759"/>
<keyword evidence="3 5" id="KW-1015">Disulfide bond</keyword>
<dbReference type="AlphaFoldDB" id="A0A0B1S8G8"/>
<dbReference type="GO" id="GO:0031012">
    <property type="term" value="C:extracellular matrix"/>
    <property type="evidence" value="ECO:0007669"/>
    <property type="project" value="TreeGrafter"/>
</dbReference>
<evidence type="ECO:0000256" key="2">
    <source>
        <dbReference type="ARBA" id="ARBA00022525"/>
    </source>
</evidence>
<name>A0A0B1S8G8_OESDE</name>
<reference evidence="8 9" key="1">
    <citation type="submission" date="2014-03" db="EMBL/GenBank/DDBJ databases">
        <title>Draft genome of the hookworm Oesophagostomum dentatum.</title>
        <authorList>
            <person name="Mitreva M."/>
        </authorList>
    </citation>
    <scope>NUCLEOTIDE SEQUENCE [LARGE SCALE GENOMIC DNA]</scope>
    <source>
        <strain evidence="8 9">OD-Hann</strain>
    </source>
</reference>
<feature type="binding site" evidence="4">
    <location>
        <position position="17"/>
    </location>
    <ligand>
        <name>Zn(2+)</name>
        <dbReference type="ChEBI" id="CHEBI:29105"/>
        <note>ligand shared with metalloproteinase partner</note>
    </ligand>
</feature>
<keyword evidence="4" id="KW-0479">Metal-binding</keyword>
<dbReference type="SUPFAM" id="SSF50242">
    <property type="entry name" value="TIMP-like"/>
    <property type="match status" value="1"/>
</dbReference>
<dbReference type="InterPro" id="IPR008993">
    <property type="entry name" value="TIMP-like_OB-fold"/>
</dbReference>
<dbReference type="InterPro" id="IPR001820">
    <property type="entry name" value="TIMP"/>
</dbReference>